<name>A0A5B7F711_PORTR</name>
<reference evidence="1 2" key="1">
    <citation type="submission" date="2019-05" db="EMBL/GenBank/DDBJ databases">
        <title>Another draft genome of Portunus trituberculatus and its Hox gene families provides insights of decapod evolution.</title>
        <authorList>
            <person name="Jeong J.-H."/>
            <person name="Song I."/>
            <person name="Kim S."/>
            <person name="Choi T."/>
            <person name="Kim D."/>
            <person name="Ryu S."/>
            <person name="Kim W."/>
        </authorList>
    </citation>
    <scope>NUCLEOTIDE SEQUENCE [LARGE SCALE GENOMIC DNA]</scope>
    <source>
        <tissue evidence="1">Muscle</tissue>
    </source>
</reference>
<dbReference type="EMBL" id="VSRR010004849">
    <property type="protein sequence ID" value="MPC40888.1"/>
    <property type="molecule type" value="Genomic_DNA"/>
</dbReference>
<gene>
    <name evidence="1" type="ORF">E2C01_034462</name>
</gene>
<comment type="caution">
    <text evidence="1">The sequence shown here is derived from an EMBL/GenBank/DDBJ whole genome shotgun (WGS) entry which is preliminary data.</text>
</comment>
<keyword evidence="2" id="KW-1185">Reference proteome</keyword>
<sequence length="130" mass="14152">MLKVEATQSHGGSLKSIKLGLSPERWLKVRKMHKSKYFPLSVDLVADRTNSNSSNSNSSKYVGELKEKLLVSPGHTLHAGRGNATQPARLIFFPSTIRGSVCVLLADGARGTLDKASVYPRKVIHGHFAV</sequence>
<evidence type="ECO:0000313" key="2">
    <source>
        <dbReference type="Proteomes" id="UP000324222"/>
    </source>
</evidence>
<dbReference type="AlphaFoldDB" id="A0A5B7F711"/>
<accession>A0A5B7F711</accession>
<organism evidence="1 2">
    <name type="scientific">Portunus trituberculatus</name>
    <name type="common">Swimming crab</name>
    <name type="synonym">Neptunus trituberculatus</name>
    <dbReference type="NCBI Taxonomy" id="210409"/>
    <lineage>
        <taxon>Eukaryota</taxon>
        <taxon>Metazoa</taxon>
        <taxon>Ecdysozoa</taxon>
        <taxon>Arthropoda</taxon>
        <taxon>Crustacea</taxon>
        <taxon>Multicrustacea</taxon>
        <taxon>Malacostraca</taxon>
        <taxon>Eumalacostraca</taxon>
        <taxon>Eucarida</taxon>
        <taxon>Decapoda</taxon>
        <taxon>Pleocyemata</taxon>
        <taxon>Brachyura</taxon>
        <taxon>Eubrachyura</taxon>
        <taxon>Portunoidea</taxon>
        <taxon>Portunidae</taxon>
        <taxon>Portuninae</taxon>
        <taxon>Portunus</taxon>
    </lineage>
</organism>
<protein>
    <submittedName>
        <fullName evidence="1">Uncharacterized protein</fullName>
    </submittedName>
</protein>
<proteinExistence type="predicted"/>
<dbReference type="Proteomes" id="UP000324222">
    <property type="component" value="Unassembled WGS sequence"/>
</dbReference>
<evidence type="ECO:0000313" key="1">
    <source>
        <dbReference type="EMBL" id="MPC40888.1"/>
    </source>
</evidence>